<dbReference type="RefSeq" id="XP_045284357.1">
    <property type="nucleotide sequence ID" value="XM_045435051.1"/>
</dbReference>
<dbReference type="EMBL" id="GG663375">
    <property type="protein sequence ID" value="EEH03876.1"/>
    <property type="molecule type" value="Genomic_DNA"/>
</dbReference>
<dbReference type="Proteomes" id="UP000001631">
    <property type="component" value="Unassembled WGS sequence"/>
</dbReference>
<evidence type="ECO:0000313" key="2">
    <source>
        <dbReference type="Proteomes" id="UP000001631"/>
    </source>
</evidence>
<dbReference type="HOGENOM" id="CLU_1824764_0_0_1"/>
<proteinExistence type="predicted"/>
<gene>
    <name evidence="1" type="ORF">HCBG_08002</name>
</gene>
<dbReference type="GeneID" id="69041018"/>
<dbReference type="InParanoid" id="C0NX10"/>
<accession>C0NX10</accession>
<keyword evidence="2" id="KW-1185">Reference proteome</keyword>
<reference evidence="1" key="1">
    <citation type="submission" date="2009-02" db="EMBL/GenBank/DDBJ databases">
        <title>The Genome Sequence of Ajellomyces capsulatus strain G186AR.</title>
        <authorList>
            <consortium name="The Broad Institute Genome Sequencing Platform"/>
            <person name="Champion M."/>
            <person name="Cuomo C."/>
            <person name="Ma L.-J."/>
            <person name="Henn M.R."/>
            <person name="Sil A."/>
            <person name="Goldman B."/>
            <person name="Young S.K."/>
            <person name="Kodira C.D."/>
            <person name="Zeng Q."/>
            <person name="Koehrsen M."/>
            <person name="Alvarado L."/>
            <person name="Berlin A."/>
            <person name="Borenstein D."/>
            <person name="Chen Z."/>
            <person name="Engels R."/>
            <person name="Freedman E."/>
            <person name="Gellesch M."/>
            <person name="Goldberg J."/>
            <person name="Griggs A."/>
            <person name="Gujja S."/>
            <person name="Heiman D."/>
            <person name="Hepburn T."/>
            <person name="Howarth C."/>
            <person name="Jen D."/>
            <person name="Larson L."/>
            <person name="Lewis B."/>
            <person name="Mehta T."/>
            <person name="Park D."/>
            <person name="Pearson M."/>
            <person name="Roberts A."/>
            <person name="Saif S."/>
            <person name="Shea T."/>
            <person name="Shenoy N."/>
            <person name="Sisk P."/>
            <person name="Stolte C."/>
            <person name="Sykes S."/>
            <person name="Walk T."/>
            <person name="White J."/>
            <person name="Yandava C."/>
            <person name="Klein B."/>
            <person name="McEwen J.G."/>
            <person name="Puccia R."/>
            <person name="Goldman G.H."/>
            <person name="Felipe M.S."/>
            <person name="Nino-Vega G."/>
            <person name="San-Blas G."/>
            <person name="Taylor J."/>
            <person name="Mendoza L."/>
            <person name="Galagan J."/>
            <person name="Nusbaum C."/>
            <person name="Birren B."/>
        </authorList>
    </citation>
    <scope>NUCLEOTIDE SEQUENCE</scope>
    <source>
        <strain evidence="1">G186AR</strain>
    </source>
</reference>
<dbReference type="AlphaFoldDB" id="C0NX10"/>
<evidence type="ECO:0000313" key="1">
    <source>
        <dbReference type="EMBL" id="EEH03876.1"/>
    </source>
</evidence>
<sequence length="141" mass="15481">MAALGISRTGVKEWLALGLSAEERIYKAQAALHLPCKLAVRLSCGLSRVVLRKLQEFGCPLSSPLSWRSSRRQRHHTSSYSFNFFPSASRGQLPYSPSAPRPLVARTPLLLQLSPATPLYLHPLVLVVARPIVLPANPGTF</sequence>
<protein>
    <submittedName>
        <fullName evidence="1">Uncharacterized protein</fullName>
    </submittedName>
</protein>
<organism evidence="1 2">
    <name type="scientific">Ajellomyces capsulatus (strain G186AR / H82 / ATCC MYA-2454 / RMSCC 2432)</name>
    <name type="common">Darling's disease fungus</name>
    <name type="synonym">Histoplasma capsulatum</name>
    <dbReference type="NCBI Taxonomy" id="447093"/>
    <lineage>
        <taxon>Eukaryota</taxon>
        <taxon>Fungi</taxon>
        <taxon>Dikarya</taxon>
        <taxon>Ascomycota</taxon>
        <taxon>Pezizomycotina</taxon>
        <taxon>Eurotiomycetes</taxon>
        <taxon>Eurotiomycetidae</taxon>
        <taxon>Onygenales</taxon>
        <taxon>Ajellomycetaceae</taxon>
        <taxon>Histoplasma</taxon>
    </lineage>
</organism>
<name>C0NX10_AJECG</name>